<dbReference type="PANTHER" id="PTHR22911:SF79">
    <property type="entry name" value="MOBA-LIKE NTP TRANSFERASE DOMAIN-CONTAINING PROTEIN"/>
    <property type="match status" value="1"/>
</dbReference>
<dbReference type="SUPFAM" id="SSF103481">
    <property type="entry name" value="Multidrug resistance efflux transporter EmrE"/>
    <property type="match status" value="2"/>
</dbReference>
<feature type="transmembrane region" description="Helical" evidence="1">
    <location>
        <begin position="157"/>
        <end position="176"/>
    </location>
</feature>
<feature type="transmembrane region" description="Helical" evidence="1">
    <location>
        <begin position="76"/>
        <end position="97"/>
    </location>
</feature>
<protein>
    <submittedName>
        <fullName evidence="3">DMT family transporter</fullName>
    </submittedName>
</protein>
<dbReference type="PANTHER" id="PTHR22911">
    <property type="entry name" value="ACYL-MALONYL CONDENSING ENZYME-RELATED"/>
    <property type="match status" value="1"/>
</dbReference>
<evidence type="ECO:0000256" key="1">
    <source>
        <dbReference type="SAM" id="Phobius"/>
    </source>
</evidence>
<proteinExistence type="predicted"/>
<feature type="transmembrane region" description="Helical" evidence="1">
    <location>
        <begin position="188"/>
        <end position="209"/>
    </location>
</feature>
<feature type="transmembrane region" description="Helical" evidence="1">
    <location>
        <begin position="12"/>
        <end position="34"/>
    </location>
</feature>
<dbReference type="InterPro" id="IPR000620">
    <property type="entry name" value="EamA_dom"/>
</dbReference>
<evidence type="ECO:0000259" key="2">
    <source>
        <dbReference type="Pfam" id="PF00892"/>
    </source>
</evidence>
<sequence>MRGPGATAQTRAARLAPMALLASGLVWGLCWLPLKGFAQQGLTGNLIGATAYALVALAALPVLWRERHAWRGEGILLAAIGLSFGSANIAFTHALMAGDVVRAMLLFYLLPAWGALGGKLFLNERIGARRLLAVALSLLGVVIIMGGAQVLDGAFSTADGAALAAGFCYAAGGIANRRARRIPVASRTMVTFIGCAGVATIGLLLFPAALPATGLSTWCLLILFAFLWLLGGTLLTTYGVTHIEASRAAVLQVVELLVAVVSALLLGGGSLGMKDWIGGGMIITATLLEATSANSEGNSA</sequence>
<keyword evidence="1" id="KW-0472">Membrane</keyword>
<feature type="domain" description="EamA" evidence="2">
    <location>
        <begin position="160"/>
        <end position="288"/>
    </location>
</feature>
<feature type="transmembrane region" description="Helical" evidence="1">
    <location>
        <begin position="248"/>
        <end position="266"/>
    </location>
</feature>
<evidence type="ECO:0000313" key="3">
    <source>
        <dbReference type="EMBL" id="MBK4737154.1"/>
    </source>
</evidence>
<dbReference type="EMBL" id="JAEPBG010000010">
    <property type="protein sequence ID" value="MBK4737154.1"/>
    <property type="molecule type" value="Genomic_DNA"/>
</dbReference>
<keyword evidence="1" id="KW-1133">Transmembrane helix</keyword>
<organism evidence="3 4">
    <name type="scientific">Noviherbaspirillum pedocola</name>
    <dbReference type="NCBI Taxonomy" id="2801341"/>
    <lineage>
        <taxon>Bacteria</taxon>
        <taxon>Pseudomonadati</taxon>
        <taxon>Pseudomonadota</taxon>
        <taxon>Betaproteobacteria</taxon>
        <taxon>Burkholderiales</taxon>
        <taxon>Oxalobacteraceae</taxon>
        <taxon>Noviherbaspirillum</taxon>
    </lineage>
</organism>
<accession>A0A934W9J5</accession>
<gene>
    <name evidence="3" type="ORF">JJB74_21240</name>
</gene>
<keyword evidence="4" id="KW-1185">Reference proteome</keyword>
<dbReference type="Pfam" id="PF00892">
    <property type="entry name" value="EamA"/>
    <property type="match status" value="2"/>
</dbReference>
<keyword evidence="1" id="KW-0812">Transmembrane</keyword>
<evidence type="ECO:0000313" key="4">
    <source>
        <dbReference type="Proteomes" id="UP000622890"/>
    </source>
</evidence>
<dbReference type="GO" id="GO:0016020">
    <property type="term" value="C:membrane"/>
    <property type="evidence" value="ECO:0007669"/>
    <property type="project" value="InterPro"/>
</dbReference>
<reference evidence="3" key="1">
    <citation type="submission" date="2021-01" db="EMBL/GenBank/DDBJ databases">
        <title>Genome sequence of strain Noviherbaspirillum sp. DKR-6.</title>
        <authorList>
            <person name="Chaudhary D.K."/>
        </authorList>
    </citation>
    <scope>NUCLEOTIDE SEQUENCE</scope>
    <source>
        <strain evidence="3">DKR-6</strain>
    </source>
</reference>
<name>A0A934W9J5_9BURK</name>
<feature type="domain" description="EamA" evidence="2">
    <location>
        <begin position="18"/>
        <end position="145"/>
    </location>
</feature>
<feature type="transmembrane region" description="Helical" evidence="1">
    <location>
        <begin position="46"/>
        <end position="64"/>
    </location>
</feature>
<dbReference type="InterPro" id="IPR037185">
    <property type="entry name" value="EmrE-like"/>
</dbReference>
<feature type="transmembrane region" description="Helical" evidence="1">
    <location>
        <begin position="103"/>
        <end position="122"/>
    </location>
</feature>
<dbReference type="Proteomes" id="UP000622890">
    <property type="component" value="Unassembled WGS sequence"/>
</dbReference>
<dbReference type="AlphaFoldDB" id="A0A934W9J5"/>
<feature type="transmembrane region" description="Helical" evidence="1">
    <location>
        <begin position="215"/>
        <end position="236"/>
    </location>
</feature>
<comment type="caution">
    <text evidence="3">The sequence shown here is derived from an EMBL/GenBank/DDBJ whole genome shotgun (WGS) entry which is preliminary data.</text>
</comment>
<dbReference type="RefSeq" id="WP_200595212.1">
    <property type="nucleotide sequence ID" value="NZ_JAEPBG010000010.1"/>
</dbReference>
<feature type="transmembrane region" description="Helical" evidence="1">
    <location>
        <begin position="131"/>
        <end position="151"/>
    </location>
</feature>